<name>A0A5J4YYG9_PORPP</name>
<evidence type="ECO:0000259" key="8">
    <source>
        <dbReference type="Pfam" id="PF02096"/>
    </source>
</evidence>
<dbReference type="InterPro" id="IPR001708">
    <property type="entry name" value="YidC/ALB3/OXA1/COX18"/>
</dbReference>
<keyword evidence="3 7" id="KW-1133">Transmembrane helix</keyword>
<feature type="transmembrane region" description="Helical" evidence="7">
    <location>
        <begin position="235"/>
        <end position="258"/>
    </location>
</feature>
<gene>
    <name evidence="9" type="ORF">FVE85_1662</name>
</gene>
<accession>A0A5J4YYG9</accession>
<dbReference type="PANTHER" id="PTHR12428:SF65">
    <property type="entry name" value="CYTOCHROME C OXIDASE ASSEMBLY PROTEIN COX18, MITOCHONDRIAL"/>
    <property type="match status" value="1"/>
</dbReference>
<feature type="transmembrane region" description="Helical" evidence="7">
    <location>
        <begin position="156"/>
        <end position="178"/>
    </location>
</feature>
<feature type="compositionally biased region" description="Basic and acidic residues" evidence="6">
    <location>
        <begin position="422"/>
        <end position="431"/>
    </location>
</feature>
<keyword evidence="2 5" id="KW-0812">Transmembrane</keyword>
<keyword evidence="4 7" id="KW-0472">Membrane</keyword>
<reference evidence="10" key="1">
    <citation type="journal article" date="2019" name="Nat. Commun.">
        <title>Expansion of phycobilisome linker gene families in mesophilic red algae.</title>
        <authorList>
            <person name="Lee J."/>
            <person name="Kim D."/>
            <person name="Bhattacharya D."/>
            <person name="Yoon H.S."/>
        </authorList>
    </citation>
    <scope>NUCLEOTIDE SEQUENCE [LARGE SCALE GENOMIC DNA]</scope>
    <source>
        <strain evidence="10">CCMP 1328</strain>
    </source>
</reference>
<evidence type="ECO:0000256" key="5">
    <source>
        <dbReference type="RuleBase" id="RU003945"/>
    </source>
</evidence>
<evidence type="ECO:0000256" key="6">
    <source>
        <dbReference type="SAM" id="MobiDB-lite"/>
    </source>
</evidence>
<comment type="subcellular location">
    <subcellularLocation>
        <location evidence="1 5">Membrane</location>
        <topology evidence="1 5">Multi-pass membrane protein</topology>
    </subcellularLocation>
</comment>
<evidence type="ECO:0000313" key="9">
    <source>
        <dbReference type="EMBL" id="KAA8495507.1"/>
    </source>
</evidence>
<dbReference type="GO" id="GO:0005743">
    <property type="term" value="C:mitochondrial inner membrane"/>
    <property type="evidence" value="ECO:0007669"/>
    <property type="project" value="TreeGrafter"/>
</dbReference>
<dbReference type="InterPro" id="IPR028055">
    <property type="entry name" value="YidC/Oxa/ALB_C"/>
</dbReference>
<evidence type="ECO:0000256" key="7">
    <source>
        <dbReference type="SAM" id="Phobius"/>
    </source>
</evidence>
<dbReference type="Proteomes" id="UP000324585">
    <property type="component" value="Unassembled WGS sequence"/>
</dbReference>
<comment type="caution">
    <text evidence="9">The sequence shown here is derived from an EMBL/GenBank/DDBJ whole genome shotgun (WGS) entry which is preliminary data.</text>
</comment>
<dbReference type="GO" id="GO:0032979">
    <property type="term" value="P:protein insertion into mitochondrial inner membrane from matrix"/>
    <property type="evidence" value="ECO:0007669"/>
    <property type="project" value="TreeGrafter"/>
</dbReference>
<dbReference type="CDD" id="cd20069">
    <property type="entry name" value="5TM_Oxa1-like"/>
    <property type="match status" value="1"/>
</dbReference>
<evidence type="ECO:0000256" key="3">
    <source>
        <dbReference type="ARBA" id="ARBA00022989"/>
    </source>
</evidence>
<proteinExistence type="inferred from homology"/>
<comment type="similarity">
    <text evidence="5">Belongs to the OXA1/ALB3/YidC family.</text>
</comment>
<dbReference type="EMBL" id="VRMN01000003">
    <property type="protein sequence ID" value="KAA8495507.1"/>
    <property type="molecule type" value="Genomic_DNA"/>
</dbReference>
<evidence type="ECO:0000256" key="2">
    <source>
        <dbReference type="ARBA" id="ARBA00022692"/>
    </source>
</evidence>
<dbReference type="GO" id="GO:0032977">
    <property type="term" value="F:membrane insertase activity"/>
    <property type="evidence" value="ECO:0007669"/>
    <property type="project" value="InterPro"/>
</dbReference>
<keyword evidence="10" id="KW-1185">Reference proteome</keyword>
<evidence type="ECO:0000313" key="10">
    <source>
        <dbReference type="Proteomes" id="UP000324585"/>
    </source>
</evidence>
<dbReference type="OrthoDB" id="2148490at2759"/>
<dbReference type="NCBIfam" id="TIGR03592">
    <property type="entry name" value="yidC_oxa1_cterm"/>
    <property type="match status" value="1"/>
</dbReference>
<feature type="transmembrane region" description="Helical" evidence="7">
    <location>
        <begin position="354"/>
        <end position="375"/>
    </location>
</feature>
<dbReference type="PANTHER" id="PTHR12428">
    <property type="entry name" value="OXA1"/>
    <property type="match status" value="1"/>
</dbReference>
<organism evidence="9 10">
    <name type="scientific">Porphyridium purpureum</name>
    <name type="common">Red alga</name>
    <name type="synonym">Porphyridium cruentum</name>
    <dbReference type="NCBI Taxonomy" id="35688"/>
    <lineage>
        <taxon>Eukaryota</taxon>
        <taxon>Rhodophyta</taxon>
        <taxon>Bangiophyceae</taxon>
        <taxon>Porphyridiales</taxon>
        <taxon>Porphyridiaceae</taxon>
        <taxon>Porphyridium</taxon>
    </lineage>
</organism>
<evidence type="ECO:0000256" key="4">
    <source>
        <dbReference type="ARBA" id="ARBA00023136"/>
    </source>
</evidence>
<protein>
    <submittedName>
        <fullName evidence="9">Mitochondrial inner membrane protein OXA1-like</fullName>
    </submittedName>
</protein>
<feature type="region of interest" description="Disordered" evidence="6">
    <location>
        <begin position="419"/>
        <end position="442"/>
    </location>
</feature>
<dbReference type="AlphaFoldDB" id="A0A5J4YYG9"/>
<evidence type="ECO:0000256" key="1">
    <source>
        <dbReference type="ARBA" id="ARBA00004141"/>
    </source>
</evidence>
<feature type="domain" description="Membrane insertase YidC/Oxa/ALB C-terminal" evidence="8">
    <location>
        <begin position="158"/>
        <end position="389"/>
    </location>
</feature>
<dbReference type="Pfam" id="PF02096">
    <property type="entry name" value="60KD_IMP"/>
    <property type="match status" value="1"/>
</dbReference>
<feature type="transmembrane region" description="Helical" evidence="7">
    <location>
        <begin position="278"/>
        <end position="298"/>
    </location>
</feature>
<sequence>MKMRRWPRAWSSRAIVVCDLIARPLSLRCRPSVFHAEAWRRTGECSLLSGSFRRDDDRAETQQKDGLLRLERSSTESGKMGIASLAAMPGVVQTRASSTSEEPSSDQTVLHEPSFDLNLEASVPAMDALTSQIDTKWHFWDVMVDSLQYVHDVSNLPWWATVVVCTCAVRIVLFPVALNAHRNAEKMRAAQPELQELQQKYFKLANEGNKDAVHEFRLQHQEILKKHDADPKKSVIPVLVQAPIFIGAFWALQHMAVVTPGLTHGGVLWFTDLSARDPYLILPVLTGLTAMASFEVVGKNFDQITVPRKEEPTSGEKSSIDTLESNNQSLVDKEVKSFPAAEVGKVMRKAMRAVMILSIPVMSYFPSVLFCYWIPNNLLTFAQHLVIERLGSGRGPRILRGPQFPRGDALPNKLVRSVPDTASKRNPHESRNGTLPQSRDAFFADDSDNTVENTLVSDSTFMQS</sequence>